<sequence>MKKSPFKLLAKNNVVSVFLLISVILIPDNNFMNIPTHEIKQLLAFILCVQGMKNGSDIFMAEQAK</sequence>
<dbReference type="Proteomes" id="UP000241404">
    <property type="component" value="Unassembled WGS sequence"/>
</dbReference>
<gene>
    <name evidence="1" type="ORF">CTM90_09685</name>
</gene>
<dbReference type="AlphaFoldDB" id="A0ABD6X3Y7"/>
<dbReference type="RefSeq" id="WP_065170662.1">
    <property type="nucleotide sequence ID" value="NZ_CP074084.1"/>
</dbReference>
<protein>
    <submittedName>
        <fullName evidence="1">Uncharacterized protein</fullName>
    </submittedName>
</protein>
<comment type="caution">
    <text evidence="1">The sequence shown here is derived from an EMBL/GenBank/DDBJ whole genome shotgun (WGS) entry which is preliminary data.</text>
</comment>
<reference evidence="1 2" key="1">
    <citation type="submission" date="2018-03" db="EMBL/GenBank/DDBJ databases">
        <title>Whole genome sequencing of Histamine producing bacteria.</title>
        <authorList>
            <person name="Butler K."/>
        </authorList>
    </citation>
    <scope>NUCLEOTIDE SEQUENCE [LARGE SCALE GENOMIC DNA]</scope>
    <source>
        <strain evidence="1 2">BT-6</strain>
    </source>
</reference>
<name>A0ABD6X3Y7_PHODM</name>
<dbReference type="GeneID" id="93398749"/>
<evidence type="ECO:0000313" key="1">
    <source>
        <dbReference type="EMBL" id="PSU17173.1"/>
    </source>
</evidence>
<accession>A0ABD6X3Y7</accession>
<organism evidence="1 2">
    <name type="scientific">Photobacterium damselae</name>
    <dbReference type="NCBI Taxonomy" id="38293"/>
    <lineage>
        <taxon>Bacteria</taxon>
        <taxon>Pseudomonadati</taxon>
        <taxon>Pseudomonadota</taxon>
        <taxon>Gammaproteobacteria</taxon>
        <taxon>Vibrionales</taxon>
        <taxon>Vibrionaceae</taxon>
        <taxon>Photobacterium</taxon>
    </lineage>
</organism>
<dbReference type="EMBL" id="PYMM01000004">
    <property type="protein sequence ID" value="PSU17173.1"/>
    <property type="molecule type" value="Genomic_DNA"/>
</dbReference>
<evidence type="ECO:0000313" key="2">
    <source>
        <dbReference type="Proteomes" id="UP000241404"/>
    </source>
</evidence>
<proteinExistence type="predicted"/>